<dbReference type="Proteomes" id="UP000284640">
    <property type="component" value="Unassembled WGS sequence"/>
</dbReference>
<dbReference type="Pfam" id="PF17415">
    <property type="entry name" value="NigD_C"/>
    <property type="match status" value="1"/>
</dbReference>
<dbReference type="EMBL" id="QSHA01000008">
    <property type="protein sequence ID" value="RHB72337.1"/>
    <property type="molecule type" value="Genomic_DNA"/>
</dbReference>
<dbReference type="EMBL" id="QSIF01000010">
    <property type="protein sequence ID" value="RHC74294.1"/>
    <property type="molecule type" value="Genomic_DNA"/>
</dbReference>
<feature type="domain" description="NigD-like N-terminal OB" evidence="2">
    <location>
        <begin position="45"/>
        <end position="108"/>
    </location>
</feature>
<evidence type="ECO:0000313" key="18">
    <source>
        <dbReference type="Proteomes" id="UP000286114"/>
    </source>
</evidence>
<dbReference type="EMBL" id="QRVP01000001">
    <property type="protein sequence ID" value="RGS57543.1"/>
    <property type="molecule type" value="Genomic_DNA"/>
</dbReference>
<keyword evidence="5" id="KW-0401">Integrin</keyword>
<dbReference type="Gene3D" id="2.60.40.2370">
    <property type="entry name" value="NigD-like, C-terminal beta sandwich domain"/>
    <property type="match status" value="1"/>
</dbReference>
<evidence type="ECO:0000259" key="3">
    <source>
        <dbReference type="Pfam" id="PF17415"/>
    </source>
</evidence>
<dbReference type="Proteomes" id="UP000260795">
    <property type="component" value="Unassembled WGS sequence"/>
</dbReference>
<evidence type="ECO:0000313" key="4">
    <source>
        <dbReference type="EMBL" id="KAB4212292.1"/>
    </source>
</evidence>
<evidence type="ECO:0000313" key="12">
    <source>
        <dbReference type="Proteomes" id="UP000260795"/>
    </source>
</evidence>
<organism evidence="5 12">
    <name type="scientific">Bacteroides uniformis</name>
    <dbReference type="NCBI Taxonomy" id="820"/>
    <lineage>
        <taxon>Bacteria</taxon>
        <taxon>Pseudomonadati</taxon>
        <taxon>Bacteroidota</taxon>
        <taxon>Bacteroidia</taxon>
        <taxon>Bacteroidales</taxon>
        <taxon>Bacteroidaceae</taxon>
        <taxon>Bacteroides</taxon>
    </lineage>
</organism>
<dbReference type="EMBL" id="WCTR01000007">
    <property type="protein sequence ID" value="KAB4212292.1"/>
    <property type="molecule type" value="Genomic_DNA"/>
</dbReference>
<evidence type="ECO:0000256" key="1">
    <source>
        <dbReference type="SAM" id="SignalP"/>
    </source>
</evidence>
<dbReference type="GO" id="GO:0007229">
    <property type="term" value="P:integrin-mediated signaling pathway"/>
    <property type="evidence" value="ECO:0007669"/>
    <property type="project" value="UniProtKB-KW"/>
</dbReference>
<dbReference type="EMBL" id="QSKL01000010">
    <property type="protein sequence ID" value="RHE59504.1"/>
    <property type="molecule type" value="Genomic_DNA"/>
</dbReference>
<dbReference type="InterPro" id="IPR024299">
    <property type="entry name" value="NigD-like_OB_dom"/>
</dbReference>
<dbReference type="Proteomes" id="UP000284514">
    <property type="component" value="Unassembled WGS sequence"/>
</dbReference>
<evidence type="ECO:0000313" key="8">
    <source>
        <dbReference type="EMBL" id="RHB72337.1"/>
    </source>
</evidence>
<keyword evidence="1" id="KW-0732">Signal</keyword>
<feature type="domain" description="NigD-like C-terminal" evidence="3">
    <location>
        <begin position="113"/>
        <end position="233"/>
    </location>
</feature>
<dbReference type="EMBL" id="QRXV01000002">
    <property type="protein sequence ID" value="RGU41012.1"/>
    <property type="molecule type" value="Genomic_DNA"/>
</dbReference>
<dbReference type="Pfam" id="PF12667">
    <property type="entry name" value="NigD_N"/>
    <property type="match status" value="1"/>
</dbReference>
<evidence type="ECO:0000313" key="7">
    <source>
        <dbReference type="EMBL" id="RGU41012.1"/>
    </source>
</evidence>
<evidence type="ECO:0000313" key="9">
    <source>
        <dbReference type="EMBL" id="RHC74294.1"/>
    </source>
</evidence>
<sequence length="255" mass="28913">MKRTLIMKKLHWLFMAICLAVMPALQSCDDNDGYSLGDFTPPLWATVRVTGNAFYLNCDVWGTLWPVNTDIGWYDAVDGQRVITVFNPLWDNYAGYDHAVKLLRLQNVLTKEVETLTPETEEEFGNDPVFIYKGDITISGGYMNIFFMQNLPSSTDNKHRISLVRPQEDDALYGEDGYVHLELRYNDYDDLTGRRSPGAVSYNLNSLDIPSETKGIKLKLNSEENGEVEVTFDLKTAGSNEKLTTNVDLSNMQLK</sequence>
<feature type="signal peptide" evidence="1">
    <location>
        <begin position="1"/>
        <end position="27"/>
    </location>
</feature>
<evidence type="ECO:0000313" key="17">
    <source>
        <dbReference type="Proteomes" id="UP000285283"/>
    </source>
</evidence>
<feature type="chain" id="PRO_5036074066" evidence="1">
    <location>
        <begin position="28"/>
        <end position="255"/>
    </location>
</feature>
<dbReference type="Gene3D" id="2.40.50.500">
    <property type="entry name" value="NigD-like N-terminal OB domain"/>
    <property type="match status" value="1"/>
</dbReference>
<dbReference type="EMBL" id="QSJZ01000002">
    <property type="protein sequence ID" value="RHE24896.1"/>
    <property type="molecule type" value="Genomic_DNA"/>
</dbReference>
<evidence type="ECO:0000313" key="5">
    <source>
        <dbReference type="EMBL" id="RGL16862.1"/>
    </source>
</evidence>
<dbReference type="Proteomes" id="UP000284022">
    <property type="component" value="Unassembled WGS sequence"/>
</dbReference>
<evidence type="ECO:0000313" key="11">
    <source>
        <dbReference type="EMBL" id="RHE59504.1"/>
    </source>
</evidence>
<dbReference type="Proteomes" id="UP000283601">
    <property type="component" value="Unassembled WGS sequence"/>
</dbReference>
<dbReference type="EMBL" id="QSRK01000003">
    <property type="protein sequence ID" value="RGL16862.1"/>
    <property type="molecule type" value="Genomic_DNA"/>
</dbReference>
<proteinExistence type="predicted"/>
<comment type="caution">
    <text evidence="5">The sequence shown here is derived from an EMBL/GenBank/DDBJ whole genome shotgun (WGS) entry which is preliminary data.</text>
</comment>
<gene>
    <name evidence="11" type="ORF">DW729_12300</name>
    <name evidence="10" type="ORF">DW758_05445</name>
    <name evidence="9" type="ORF">DW831_08505</name>
    <name evidence="8" type="ORF">DW873_12030</name>
    <name evidence="7" type="ORF">DWW83_02520</name>
    <name evidence="6" type="ORF">DWX87_00695</name>
    <name evidence="5" type="ORF">DXC80_03435</name>
    <name evidence="4" type="ORF">GAP55_11170</name>
</gene>
<evidence type="ECO:0000313" key="14">
    <source>
        <dbReference type="Proteomes" id="UP000284022"/>
    </source>
</evidence>
<evidence type="ECO:0000313" key="10">
    <source>
        <dbReference type="EMBL" id="RHE24896.1"/>
    </source>
</evidence>
<dbReference type="InterPro" id="IPR035376">
    <property type="entry name" value="NigD_C"/>
</dbReference>
<reference evidence="12 13" key="1">
    <citation type="submission" date="2018-08" db="EMBL/GenBank/DDBJ databases">
        <title>A genome reference for cultivated species of the human gut microbiota.</title>
        <authorList>
            <person name="Zou Y."/>
            <person name="Xue W."/>
            <person name="Luo G."/>
        </authorList>
    </citation>
    <scope>NUCLEOTIDE SEQUENCE [LARGE SCALE GENOMIC DNA]</scope>
    <source>
        <strain evidence="7 14">AF17-20</strain>
        <strain evidence="6 17">AF21-53</strain>
        <strain evidence="11 16">AM27-46</strain>
        <strain evidence="10 13">AM29-12AC</strain>
        <strain evidence="9 15">AM34-25</strain>
        <strain evidence="8 18">AM39-1</strain>
        <strain evidence="5 12">TF08-13</strain>
    </source>
</reference>
<accession>A0A396CQJ4</accession>
<dbReference type="Proteomes" id="UP000466952">
    <property type="component" value="Unassembled WGS sequence"/>
</dbReference>
<dbReference type="Proteomes" id="UP000285283">
    <property type="component" value="Unassembled WGS sequence"/>
</dbReference>
<evidence type="ECO:0000259" key="2">
    <source>
        <dbReference type="Pfam" id="PF12667"/>
    </source>
</evidence>
<dbReference type="Proteomes" id="UP000286114">
    <property type="component" value="Unassembled WGS sequence"/>
</dbReference>
<dbReference type="PROSITE" id="PS51257">
    <property type="entry name" value="PROKAR_LIPOPROTEIN"/>
    <property type="match status" value="1"/>
</dbReference>
<evidence type="ECO:0000313" key="15">
    <source>
        <dbReference type="Proteomes" id="UP000284514"/>
    </source>
</evidence>
<evidence type="ECO:0000313" key="13">
    <source>
        <dbReference type="Proteomes" id="UP000283601"/>
    </source>
</evidence>
<evidence type="ECO:0000313" key="6">
    <source>
        <dbReference type="EMBL" id="RGS57543.1"/>
    </source>
</evidence>
<dbReference type="InterPro" id="IPR038179">
    <property type="entry name" value="NigD-like_N_sf"/>
</dbReference>
<dbReference type="InterPro" id="IPR038143">
    <property type="entry name" value="NigD-like_C_dom_sf"/>
</dbReference>
<evidence type="ECO:0000313" key="19">
    <source>
        <dbReference type="Proteomes" id="UP000466952"/>
    </source>
</evidence>
<name>A0A396CQJ4_BACUN</name>
<reference evidence="4 19" key="2">
    <citation type="journal article" date="2019" name="Nat. Med.">
        <title>A library of human gut bacterial isolates paired with longitudinal multiomics data enables mechanistic microbiome research.</title>
        <authorList>
            <person name="Poyet M."/>
            <person name="Groussin M."/>
            <person name="Gibbons S.M."/>
            <person name="Avila-Pacheco J."/>
            <person name="Jiang X."/>
            <person name="Kearney S.M."/>
            <person name="Perrotta A.R."/>
            <person name="Berdy B."/>
            <person name="Zhao S."/>
            <person name="Lieberman T.D."/>
            <person name="Swanson P.K."/>
            <person name="Smith M."/>
            <person name="Roesemann S."/>
            <person name="Alexander J.E."/>
            <person name="Rich S.A."/>
            <person name="Livny J."/>
            <person name="Vlamakis H."/>
            <person name="Clish C."/>
            <person name="Bullock K."/>
            <person name="Deik A."/>
            <person name="Scott J."/>
            <person name="Pierce K.A."/>
            <person name="Xavier R.J."/>
            <person name="Alm E.J."/>
        </authorList>
    </citation>
    <scope>NUCLEOTIDE SEQUENCE [LARGE SCALE GENOMIC DNA]</scope>
    <source>
        <strain evidence="4 19">BIOML-A11</strain>
    </source>
</reference>
<dbReference type="AlphaFoldDB" id="A0A396CQJ4"/>
<evidence type="ECO:0000313" key="16">
    <source>
        <dbReference type="Proteomes" id="UP000284640"/>
    </source>
</evidence>
<protein>
    <submittedName>
        <fullName evidence="5">Integrin beta-7</fullName>
    </submittedName>
</protein>